<feature type="chain" id="PRO_5043954101" description="Disease resistance R13L4/SHOC-2-like LRR domain-containing protein" evidence="10">
    <location>
        <begin position="31"/>
        <end position="427"/>
    </location>
</feature>
<evidence type="ECO:0000256" key="1">
    <source>
        <dbReference type="ARBA" id="ARBA00004191"/>
    </source>
</evidence>
<evidence type="ECO:0000313" key="12">
    <source>
        <dbReference type="EMBL" id="CAK7346283.1"/>
    </source>
</evidence>
<comment type="subcellular location">
    <subcellularLocation>
        <location evidence="2">Membrane</location>
    </subcellularLocation>
    <subcellularLocation>
        <location evidence="1">Secreted</location>
        <location evidence="1">Cell wall</location>
    </subcellularLocation>
</comment>
<evidence type="ECO:0000259" key="11">
    <source>
        <dbReference type="Pfam" id="PF23598"/>
    </source>
</evidence>
<keyword evidence="5 10" id="KW-0732">Signal</keyword>
<evidence type="ECO:0000256" key="2">
    <source>
        <dbReference type="ARBA" id="ARBA00004370"/>
    </source>
</evidence>
<evidence type="ECO:0000256" key="6">
    <source>
        <dbReference type="ARBA" id="ARBA00022737"/>
    </source>
</evidence>
<dbReference type="AlphaFoldDB" id="A0AAV1S7T6"/>
<dbReference type="Pfam" id="PF23598">
    <property type="entry name" value="LRR_14"/>
    <property type="match status" value="1"/>
</dbReference>
<dbReference type="InterPro" id="IPR053213">
    <property type="entry name" value="RLP29"/>
</dbReference>
<dbReference type="Gene3D" id="3.80.10.10">
    <property type="entry name" value="Ribonuclease Inhibitor"/>
    <property type="match status" value="3"/>
</dbReference>
<gene>
    <name evidence="12" type="ORF">DCAF_LOCUS18956</name>
</gene>
<evidence type="ECO:0000256" key="3">
    <source>
        <dbReference type="ARBA" id="ARBA00022512"/>
    </source>
</evidence>
<dbReference type="PRINTS" id="PR00019">
    <property type="entry name" value="LEURICHRPT"/>
</dbReference>
<evidence type="ECO:0000256" key="4">
    <source>
        <dbReference type="ARBA" id="ARBA00022614"/>
    </source>
</evidence>
<dbReference type="InterPro" id="IPR032675">
    <property type="entry name" value="LRR_dom_sf"/>
</dbReference>
<sequence>MSKNTCNLNLSLQYLLSMIALSLLLLKADSRTHRGDTRMLRDLKQGLNPKSIALGSCLSSWDFSVDPCDHIFGDKFTCGFRCDWVSSGLFRVTEITLDPVGYSGLLSSTTWNLPYLQTLDVSDNSFYGSIPDSISNLTRLRRLSLSKNLLSGKIPISLASLRQLEELYIDNNSLHGPIPSSFNSLVSLKRLEIQENNLSGEFPDLGALKDLNYLDASDNQISGEIPSTLPVSLIELSMRNNKLQGKLPDNLGDLEFLQVLDLSHNELWGPILPVLFYHPSLQQLTLSHNNFTFLQVPGTMGLTSNLIALDLSYNDLRGVLPGFLGSIPQLSALSLENNKFTGMIPTQYALKVAVPRSNTSSFERLLLGGNYLFGPIPGPLMGLKPGSANVSLVDNCLYTCPDAFFFCQGGNQKSLVDCKKRFKPVIP</sequence>
<evidence type="ECO:0000256" key="10">
    <source>
        <dbReference type="SAM" id="SignalP"/>
    </source>
</evidence>
<comment type="caution">
    <text evidence="12">The sequence shown here is derived from an EMBL/GenBank/DDBJ whole genome shotgun (WGS) entry which is preliminary data.</text>
</comment>
<proteinExistence type="inferred from homology"/>
<organism evidence="12 13">
    <name type="scientific">Dovyalis caffra</name>
    <dbReference type="NCBI Taxonomy" id="77055"/>
    <lineage>
        <taxon>Eukaryota</taxon>
        <taxon>Viridiplantae</taxon>
        <taxon>Streptophyta</taxon>
        <taxon>Embryophyta</taxon>
        <taxon>Tracheophyta</taxon>
        <taxon>Spermatophyta</taxon>
        <taxon>Magnoliopsida</taxon>
        <taxon>eudicotyledons</taxon>
        <taxon>Gunneridae</taxon>
        <taxon>Pentapetalae</taxon>
        <taxon>rosids</taxon>
        <taxon>fabids</taxon>
        <taxon>Malpighiales</taxon>
        <taxon>Salicaceae</taxon>
        <taxon>Flacourtieae</taxon>
        <taxon>Dovyalis</taxon>
    </lineage>
</organism>
<evidence type="ECO:0000256" key="7">
    <source>
        <dbReference type="ARBA" id="ARBA00023136"/>
    </source>
</evidence>
<keyword evidence="7" id="KW-0472">Membrane</keyword>
<dbReference type="PANTHER" id="PTHR48009:SF12">
    <property type="entry name" value="LEUCINE-RICH REPEAT RECEPTOR-LIKE PROTEIN KINASE PEPR2"/>
    <property type="match status" value="1"/>
</dbReference>
<dbReference type="EMBL" id="CAWUPB010001173">
    <property type="protein sequence ID" value="CAK7346283.1"/>
    <property type="molecule type" value="Genomic_DNA"/>
</dbReference>
<evidence type="ECO:0000256" key="8">
    <source>
        <dbReference type="ARBA" id="ARBA00023180"/>
    </source>
</evidence>
<keyword evidence="4" id="KW-0433">Leucine-rich repeat</keyword>
<keyword evidence="13" id="KW-1185">Reference proteome</keyword>
<feature type="domain" description="Disease resistance R13L4/SHOC-2-like LRR" evidence="11">
    <location>
        <begin position="111"/>
        <end position="341"/>
    </location>
</feature>
<dbReference type="PANTHER" id="PTHR48009">
    <property type="entry name" value="LEUCINE-RICH REPEAT (LRR) FAMILY PROTEIN"/>
    <property type="match status" value="1"/>
</dbReference>
<name>A0AAV1S7T6_9ROSI</name>
<dbReference type="SUPFAM" id="SSF52058">
    <property type="entry name" value="L domain-like"/>
    <property type="match status" value="1"/>
</dbReference>
<reference evidence="12 13" key="1">
    <citation type="submission" date="2024-01" db="EMBL/GenBank/DDBJ databases">
        <authorList>
            <person name="Waweru B."/>
        </authorList>
    </citation>
    <scope>NUCLEOTIDE SEQUENCE [LARGE SCALE GENOMIC DNA]</scope>
</reference>
<evidence type="ECO:0000256" key="9">
    <source>
        <dbReference type="ARBA" id="ARBA00038043"/>
    </source>
</evidence>
<keyword evidence="3" id="KW-0134">Cell wall</keyword>
<evidence type="ECO:0000256" key="5">
    <source>
        <dbReference type="ARBA" id="ARBA00022729"/>
    </source>
</evidence>
<protein>
    <recommendedName>
        <fullName evidence="11">Disease resistance R13L4/SHOC-2-like LRR domain-containing protein</fullName>
    </recommendedName>
</protein>
<dbReference type="GO" id="GO:0016020">
    <property type="term" value="C:membrane"/>
    <property type="evidence" value="ECO:0007669"/>
    <property type="project" value="UniProtKB-SubCell"/>
</dbReference>
<feature type="signal peptide" evidence="10">
    <location>
        <begin position="1"/>
        <end position="30"/>
    </location>
</feature>
<keyword evidence="6" id="KW-0677">Repeat</keyword>
<keyword evidence="3" id="KW-0964">Secreted</keyword>
<dbReference type="FunFam" id="3.80.10.10:FF:000400">
    <property type="entry name" value="Nuclear pore complex protein NUP107"/>
    <property type="match status" value="1"/>
</dbReference>
<comment type="similarity">
    <text evidence="9">Belongs to the polygalacturonase-inhibiting protein family.</text>
</comment>
<accession>A0AAV1S7T6</accession>
<dbReference type="InterPro" id="IPR055414">
    <property type="entry name" value="LRR_R13L4/SHOC2-like"/>
</dbReference>
<dbReference type="Proteomes" id="UP001314170">
    <property type="component" value="Unassembled WGS sequence"/>
</dbReference>
<dbReference type="FunFam" id="3.80.10.10:FF:000041">
    <property type="entry name" value="LRR receptor-like serine/threonine-protein kinase ERECTA"/>
    <property type="match status" value="1"/>
</dbReference>
<keyword evidence="8" id="KW-0325">Glycoprotein</keyword>
<evidence type="ECO:0000313" key="13">
    <source>
        <dbReference type="Proteomes" id="UP001314170"/>
    </source>
</evidence>